<gene>
    <name evidence="3" type="ORF">CERSUDRAFT_100330</name>
</gene>
<dbReference type="HOGENOM" id="CLU_052212_2_1_1"/>
<dbReference type="EMBL" id="KB445818">
    <property type="protein sequence ID" value="EMD31478.1"/>
    <property type="molecule type" value="Genomic_DNA"/>
</dbReference>
<evidence type="ECO:0008006" key="5">
    <source>
        <dbReference type="Google" id="ProtNLM"/>
    </source>
</evidence>
<sequence length="165" mass="18601">MSSGFIFSAGISFVDACILENTYHEQIVSSQFVEYRRFETGLCDAYGCCIWELAQFPDEKEFMQAMDAAAFCNYANDIMSFYKEVLEGETGNYVQDRALVSHKSSLKTLNDVIEDTIAGVERVRRILGEGKARDAYDSFVAGYVAFHVNSTRYRLADIIGMTRGE</sequence>
<evidence type="ECO:0000313" key="4">
    <source>
        <dbReference type="Proteomes" id="UP000016930"/>
    </source>
</evidence>
<dbReference type="InterPro" id="IPR024652">
    <property type="entry name" value="Trichodiene_synth"/>
</dbReference>
<dbReference type="GO" id="GO:0016838">
    <property type="term" value="F:carbon-oxygen lyase activity, acting on phosphates"/>
    <property type="evidence" value="ECO:0007669"/>
    <property type="project" value="InterPro"/>
</dbReference>
<evidence type="ECO:0000256" key="2">
    <source>
        <dbReference type="ARBA" id="ARBA00023239"/>
    </source>
</evidence>
<evidence type="ECO:0000256" key="1">
    <source>
        <dbReference type="ARBA" id="ARBA00007946"/>
    </source>
</evidence>
<evidence type="ECO:0000313" key="3">
    <source>
        <dbReference type="EMBL" id="EMD31478.1"/>
    </source>
</evidence>
<dbReference type="AlphaFoldDB" id="M2Q3X3"/>
<comment type="similarity">
    <text evidence="1">Belongs to the trichodiene synthase family.</text>
</comment>
<dbReference type="InterPro" id="IPR008949">
    <property type="entry name" value="Isoprenoid_synthase_dom_sf"/>
</dbReference>
<reference evidence="3 4" key="1">
    <citation type="journal article" date="2012" name="Proc. Natl. Acad. Sci. U.S.A.">
        <title>Comparative genomics of Ceriporiopsis subvermispora and Phanerochaete chrysosporium provide insight into selective ligninolysis.</title>
        <authorList>
            <person name="Fernandez-Fueyo E."/>
            <person name="Ruiz-Duenas F.J."/>
            <person name="Ferreira P."/>
            <person name="Floudas D."/>
            <person name="Hibbett D.S."/>
            <person name="Canessa P."/>
            <person name="Larrondo L.F."/>
            <person name="James T.Y."/>
            <person name="Seelenfreund D."/>
            <person name="Lobos S."/>
            <person name="Polanco R."/>
            <person name="Tello M."/>
            <person name="Honda Y."/>
            <person name="Watanabe T."/>
            <person name="Watanabe T."/>
            <person name="Ryu J.S."/>
            <person name="Kubicek C.P."/>
            <person name="Schmoll M."/>
            <person name="Gaskell J."/>
            <person name="Hammel K.E."/>
            <person name="St John F.J."/>
            <person name="Vanden Wymelenberg A."/>
            <person name="Sabat G."/>
            <person name="Splinter BonDurant S."/>
            <person name="Syed K."/>
            <person name="Yadav J.S."/>
            <person name="Doddapaneni H."/>
            <person name="Subramanian V."/>
            <person name="Lavin J.L."/>
            <person name="Oguiza J.A."/>
            <person name="Perez G."/>
            <person name="Pisabarro A.G."/>
            <person name="Ramirez L."/>
            <person name="Santoyo F."/>
            <person name="Master E."/>
            <person name="Coutinho P.M."/>
            <person name="Henrissat B."/>
            <person name="Lombard V."/>
            <person name="Magnuson J.K."/>
            <person name="Kuees U."/>
            <person name="Hori C."/>
            <person name="Igarashi K."/>
            <person name="Samejima M."/>
            <person name="Held B.W."/>
            <person name="Barry K.W."/>
            <person name="LaButti K.M."/>
            <person name="Lapidus A."/>
            <person name="Lindquist E.A."/>
            <person name="Lucas S.M."/>
            <person name="Riley R."/>
            <person name="Salamov A.A."/>
            <person name="Hoffmeister D."/>
            <person name="Schwenk D."/>
            <person name="Hadar Y."/>
            <person name="Yarden O."/>
            <person name="de Vries R.P."/>
            <person name="Wiebenga A."/>
            <person name="Stenlid J."/>
            <person name="Eastwood D."/>
            <person name="Grigoriev I.V."/>
            <person name="Berka R.M."/>
            <person name="Blanchette R.A."/>
            <person name="Kersten P."/>
            <person name="Martinez A.T."/>
            <person name="Vicuna R."/>
            <person name="Cullen D."/>
        </authorList>
    </citation>
    <scope>NUCLEOTIDE SEQUENCE [LARGE SCALE GENOMIC DNA]</scope>
    <source>
        <strain evidence="3 4">B</strain>
    </source>
</reference>
<dbReference type="Gene3D" id="1.10.600.10">
    <property type="entry name" value="Farnesyl Diphosphate Synthase"/>
    <property type="match status" value="1"/>
</dbReference>
<dbReference type="SUPFAM" id="SSF48576">
    <property type="entry name" value="Terpenoid synthases"/>
    <property type="match status" value="1"/>
</dbReference>
<accession>M2Q3X3</accession>
<dbReference type="Proteomes" id="UP000016930">
    <property type="component" value="Unassembled WGS sequence"/>
</dbReference>
<proteinExistence type="inferred from homology"/>
<organism evidence="3 4">
    <name type="scientific">Ceriporiopsis subvermispora (strain B)</name>
    <name type="common">White-rot fungus</name>
    <name type="synonym">Gelatoporia subvermispora</name>
    <dbReference type="NCBI Taxonomy" id="914234"/>
    <lineage>
        <taxon>Eukaryota</taxon>
        <taxon>Fungi</taxon>
        <taxon>Dikarya</taxon>
        <taxon>Basidiomycota</taxon>
        <taxon>Agaricomycotina</taxon>
        <taxon>Agaricomycetes</taxon>
        <taxon>Polyporales</taxon>
        <taxon>Gelatoporiaceae</taxon>
        <taxon>Gelatoporia</taxon>
    </lineage>
</organism>
<protein>
    <recommendedName>
        <fullName evidence="5">Terpene synthase</fullName>
    </recommendedName>
</protein>
<name>M2Q3X3_CERS8</name>
<dbReference type="OrthoDB" id="2998174at2759"/>
<keyword evidence="2" id="KW-0456">Lyase</keyword>
<keyword evidence="4" id="KW-1185">Reference proteome</keyword>
<dbReference type="Pfam" id="PF06330">
    <property type="entry name" value="TRI5"/>
    <property type="match status" value="1"/>
</dbReference>